<protein>
    <submittedName>
        <fullName evidence="2">Uncharacterized protein</fullName>
    </submittedName>
</protein>
<evidence type="ECO:0000313" key="2">
    <source>
        <dbReference type="EMBL" id="OSX74675.1"/>
    </source>
</evidence>
<dbReference type="AlphaFoldDB" id="A0A1X6P1N1"/>
<feature type="compositionally biased region" description="Low complexity" evidence="1">
    <location>
        <begin position="75"/>
        <end position="88"/>
    </location>
</feature>
<feature type="region of interest" description="Disordered" evidence="1">
    <location>
        <begin position="1"/>
        <end position="21"/>
    </location>
</feature>
<proteinExistence type="predicted"/>
<sequence>MARAGTLVPAHRQGRQSNFSGDEINANRLMALSTGSYGMTNKARIEYFDSVAAVELATAAVANRVIRKLEQEMPSPSSKWSKSSTSSFSGGGDSKGSNSGGSAPSSTSGPRLAKKTNLRKPLRRTIRDANDKVVKGPLTSAFPTAEAFTTSLKGEQDRCLAKIQRQVTDKVEGDVYKINFCDVMEVAQEAFGRATDVQLHGQRQIHDDSSIKRCNWSDCDVYLEQEADVLDVHANAIHDGKPIKSLATAV</sequence>
<dbReference type="EMBL" id="KV918936">
    <property type="protein sequence ID" value="OSX74675.1"/>
    <property type="molecule type" value="Genomic_DNA"/>
</dbReference>
<reference evidence="2 3" key="1">
    <citation type="submission" date="2017-03" db="EMBL/GenBank/DDBJ databases">
        <title>WGS assembly of Porphyra umbilicalis.</title>
        <authorList>
            <person name="Brawley S.H."/>
            <person name="Blouin N.A."/>
            <person name="Ficko-Blean E."/>
            <person name="Wheeler G.L."/>
            <person name="Lohr M."/>
            <person name="Goodson H.V."/>
            <person name="Jenkins J.W."/>
            <person name="Blaby-Haas C.E."/>
            <person name="Helliwell K.E."/>
            <person name="Chan C."/>
            <person name="Marriage T."/>
            <person name="Bhattacharya D."/>
            <person name="Klein A.S."/>
            <person name="Badis Y."/>
            <person name="Brodie J."/>
            <person name="Cao Y."/>
            <person name="Collen J."/>
            <person name="Dittami S.M."/>
            <person name="Gachon C.M."/>
            <person name="Green B.R."/>
            <person name="Karpowicz S."/>
            <person name="Kim J.W."/>
            <person name="Kudahl U."/>
            <person name="Lin S."/>
            <person name="Michel G."/>
            <person name="Mittag M."/>
            <person name="Olson B.J."/>
            <person name="Pangilinan J."/>
            <person name="Peng Y."/>
            <person name="Qiu H."/>
            <person name="Shu S."/>
            <person name="Singer J.T."/>
            <person name="Smith A.G."/>
            <person name="Sprecher B.N."/>
            <person name="Wagner V."/>
            <person name="Wang W."/>
            <person name="Wang Z.-Y."/>
            <person name="Yan J."/>
            <person name="Yarish C."/>
            <person name="Zoeuner-Riek S."/>
            <person name="Zhuang Y."/>
            <person name="Zou Y."/>
            <person name="Lindquist E.A."/>
            <person name="Grimwood J."/>
            <person name="Barry K."/>
            <person name="Rokhsar D.S."/>
            <person name="Schmutz J."/>
            <person name="Stiller J.W."/>
            <person name="Grossman A.R."/>
            <person name="Prochnik S.E."/>
        </authorList>
    </citation>
    <scope>NUCLEOTIDE SEQUENCE [LARGE SCALE GENOMIC DNA]</scope>
    <source>
        <strain evidence="2">4086291</strain>
    </source>
</reference>
<evidence type="ECO:0000256" key="1">
    <source>
        <dbReference type="SAM" id="MobiDB-lite"/>
    </source>
</evidence>
<keyword evidence="3" id="KW-1185">Reference proteome</keyword>
<feature type="region of interest" description="Disordered" evidence="1">
    <location>
        <begin position="71"/>
        <end position="130"/>
    </location>
</feature>
<name>A0A1X6P1N1_PORUM</name>
<dbReference type="Proteomes" id="UP000218209">
    <property type="component" value="Unassembled WGS sequence"/>
</dbReference>
<organism evidence="2 3">
    <name type="scientific">Porphyra umbilicalis</name>
    <name type="common">Purple laver</name>
    <name type="synonym">Red alga</name>
    <dbReference type="NCBI Taxonomy" id="2786"/>
    <lineage>
        <taxon>Eukaryota</taxon>
        <taxon>Rhodophyta</taxon>
        <taxon>Bangiophyceae</taxon>
        <taxon>Bangiales</taxon>
        <taxon>Bangiaceae</taxon>
        <taxon>Porphyra</taxon>
    </lineage>
</organism>
<accession>A0A1X6P1N1</accession>
<feature type="compositionally biased region" description="Low complexity" evidence="1">
    <location>
        <begin position="95"/>
        <end position="109"/>
    </location>
</feature>
<feature type="compositionally biased region" description="Basic residues" evidence="1">
    <location>
        <begin position="112"/>
        <end position="124"/>
    </location>
</feature>
<evidence type="ECO:0000313" key="3">
    <source>
        <dbReference type="Proteomes" id="UP000218209"/>
    </source>
</evidence>
<gene>
    <name evidence="2" type="ORF">BU14_0274s0007</name>
</gene>